<gene>
    <name evidence="2" type="ORF">CPELLU_LOCUS20010</name>
</gene>
<comment type="caution">
    <text evidence="2">The sequence shown here is derived from an EMBL/GenBank/DDBJ whole genome shotgun (WGS) entry which is preliminary data.</text>
</comment>
<evidence type="ECO:0000313" key="3">
    <source>
        <dbReference type="Proteomes" id="UP000789759"/>
    </source>
</evidence>
<protein>
    <submittedName>
        <fullName evidence="2">583_t:CDS:1</fullName>
    </submittedName>
</protein>
<evidence type="ECO:0000259" key="1">
    <source>
        <dbReference type="Pfam" id="PF10551"/>
    </source>
</evidence>
<dbReference type="PANTHER" id="PTHR47718:SF3">
    <property type="entry name" value="PROTEIN FAR1-RELATED SEQUENCE 5-LIKE"/>
    <property type="match status" value="1"/>
</dbReference>
<proteinExistence type="predicted"/>
<dbReference type="OrthoDB" id="2348750at2759"/>
<organism evidence="2 3">
    <name type="scientific">Cetraspora pellucida</name>
    <dbReference type="NCBI Taxonomy" id="1433469"/>
    <lineage>
        <taxon>Eukaryota</taxon>
        <taxon>Fungi</taxon>
        <taxon>Fungi incertae sedis</taxon>
        <taxon>Mucoromycota</taxon>
        <taxon>Glomeromycotina</taxon>
        <taxon>Glomeromycetes</taxon>
        <taxon>Diversisporales</taxon>
        <taxon>Gigasporaceae</taxon>
        <taxon>Cetraspora</taxon>
    </lineage>
</organism>
<name>A0A9N9PBC9_9GLOM</name>
<accession>A0A9N9PBC9</accession>
<feature type="non-terminal residue" evidence="2">
    <location>
        <position position="447"/>
    </location>
</feature>
<feature type="non-terminal residue" evidence="2">
    <location>
        <position position="1"/>
    </location>
</feature>
<dbReference type="Pfam" id="PF10551">
    <property type="entry name" value="MULE"/>
    <property type="match status" value="1"/>
</dbReference>
<sequence length="447" mass="52489">VKRYEKEQEFRMCYYHVEKSKNSDIRRCTLVCEHFGQPEITKSKDPKKETTSKHIGFDEHKNHDLDLLHYNFQENIEFTTEMIQNVEFYVKTMNCSPQQVCKALEEKYFIKIYMPVLHRVIQQFRPKLHDQKNDVSKLYEKLLNKKEADPWWYVQVDWNPNSKCLRRLFYMSPDQIERWLEYCDVVLNNNTSATNHYEIALSLFLVVDNHLSSRLVAQALTDDETKETHSWILQQIKKATHDAIPQVIFTDADPALVAAIRDEFPTTNALYCMFHIAQNIAFNLKNHLKDQYDKFVKNFFKVQQIGFRLYNNKESWAKAFVLKLFTAGMLSTSQVESYNSKIKRLIFNSNTTILELVDKLTACILEEDKKTDYALFCASIPKAALVATTSTILPNIQEDQIKQSLQYHAVIVTQSELQRYHAINFNDPAIFENQNYTDIIAKAMLNL</sequence>
<keyword evidence="3" id="KW-1185">Reference proteome</keyword>
<feature type="domain" description="MULE transposase" evidence="1">
    <location>
        <begin position="189"/>
        <end position="279"/>
    </location>
</feature>
<reference evidence="2" key="1">
    <citation type="submission" date="2021-06" db="EMBL/GenBank/DDBJ databases">
        <authorList>
            <person name="Kallberg Y."/>
            <person name="Tangrot J."/>
            <person name="Rosling A."/>
        </authorList>
    </citation>
    <scope>NUCLEOTIDE SEQUENCE</scope>
    <source>
        <strain evidence="2">FL966</strain>
    </source>
</reference>
<dbReference type="InterPro" id="IPR018289">
    <property type="entry name" value="MULE_transposase_dom"/>
</dbReference>
<dbReference type="Proteomes" id="UP000789759">
    <property type="component" value="Unassembled WGS sequence"/>
</dbReference>
<evidence type="ECO:0000313" key="2">
    <source>
        <dbReference type="EMBL" id="CAG8824579.1"/>
    </source>
</evidence>
<dbReference type="AlphaFoldDB" id="A0A9N9PBC9"/>
<dbReference type="PANTHER" id="PTHR47718">
    <property type="entry name" value="OS01G0519700 PROTEIN"/>
    <property type="match status" value="1"/>
</dbReference>
<dbReference type="EMBL" id="CAJVQA010054526">
    <property type="protein sequence ID" value="CAG8824579.1"/>
    <property type="molecule type" value="Genomic_DNA"/>
</dbReference>